<reference evidence="2" key="1">
    <citation type="submission" date="2021-04" db="EMBL/GenBank/DDBJ databases">
        <title>Luteolibacter sp. 32A isolated from the skin of an Anderson's salamander (Ambystoma andersonii).</title>
        <authorList>
            <person name="Spergser J."/>
            <person name="Busse H.-J."/>
        </authorList>
    </citation>
    <scope>NUCLEOTIDE SEQUENCE</scope>
    <source>
        <strain evidence="2">32A</strain>
    </source>
</reference>
<evidence type="ECO:0000313" key="2">
    <source>
        <dbReference type="EMBL" id="QUE50859.1"/>
    </source>
</evidence>
<protein>
    <submittedName>
        <fullName evidence="2">Uncharacterized protein</fullName>
    </submittedName>
</protein>
<accession>A0A975G861</accession>
<proteinExistence type="predicted"/>
<feature type="region of interest" description="Disordered" evidence="1">
    <location>
        <begin position="245"/>
        <end position="264"/>
    </location>
</feature>
<dbReference type="RefSeq" id="WP_211630998.1">
    <property type="nucleotide sequence ID" value="NZ_CP073100.1"/>
</dbReference>
<organism evidence="2 3">
    <name type="scientific">Luteolibacter ambystomatis</name>
    <dbReference type="NCBI Taxonomy" id="2824561"/>
    <lineage>
        <taxon>Bacteria</taxon>
        <taxon>Pseudomonadati</taxon>
        <taxon>Verrucomicrobiota</taxon>
        <taxon>Verrucomicrobiia</taxon>
        <taxon>Verrucomicrobiales</taxon>
        <taxon>Verrucomicrobiaceae</taxon>
        <taxon>Luteolibacter</taxon>
    </lineage>
</organism>
<evidence type="ECO:0000256" key="1">
    <source>
        <dbReference type="SAM" id="MobiDB-lite"/>
    </source>
</evidence>
<evidence type="ECO:0000313" key="3">
    <source>
        <dbReference type="Proteomes" id="UP000676169"/>
    </source>
</evidence>
<keyword evidence="3" id="KW-1185">Reference proteome</keyword>
<gene>
    <name evidence="2" type="ORF">KBB96_18610</name>
</gene>
<dbReference type="KEGG" id="lamb:KBB96_18610"/>
<name>A0A975G861_9BACT</name>
<dbReference type="EMBL" id="CP073100">
    <property type="protein sequence ID" value="QUE50859.1"/>
    <property type="molecule type" value="Genomic_DNA"/>
</dbReference>
<dbReference type="AlphaFoldDB" id="A0A975G861"/>
<sequence length="320" mass="36338">MKFGDNLNLLDLYDEVVKPAFFDKTLKRIYDQTEYLLNGCALVLLDQQAPTVGIVGRLVKDTILEREQIFDGSKLVDADGTLESSPSSMFVLILNNHRLLYVKEHRGSPSMEVFRSTIAKFLKIKHRTFIEAKFKASEEDENGKRLTKKKLVEIYPYPEVDLTHVGSNESVRDFIHKFKTIESVTTKLVPTNSELDNDLMFDAVRDAQKRINSKKTTLRYENNEGLNKEETIDQISSLASQGNHEFSLAGESPSGGKMKGNNDDLKIQVPIEKPSRKNKRESKSLYQKFVALVESNIVQVGKQGRRTLNKISEISQNLLP</sequence>
<dbReference type="Proteomes" id="UP000676169">
    <property type="component" value="Chromosome"/>
</dbReference>